<dbReference type="GeneID" id="113712708"/>
<feature type="compositionally biased region" description="Basic and acidic residues" evidence="1">
    <location>
        <begin position="29"/>
        <end position="41"/>
    </location>
</feature>
<dbReference type="RefSeq" id="XP_027092029.1">
    <property type="nucleotide sequence ID" value="XM_027236228.1"/>
</dbReference>
<evidence type="ECO:0000313" key="2">
    <source>
        <dbReference type="Proteomes" id="UP001652660"/>
    </source>
</evidence>
<evidence type="ECO:0000256" key="1">
    <source>
        <dbReference type="SAM" id="MobiDB-lite"/>
    </source>
</evidence>
<feature type="compositionally biased region" description="Basic and acidic residues" evidence="1">
    <location>
        <begin position="63"/>
        <end position="90"/>
    </location>
</feature>
<dbReference type="AlphaFoldDB" id="A0A6P6UH35"/>
<protein>
    <submittedName>
        <fullName evidence="3 4">Uncharacterized protein DDB_G0286299-like isoform X1</fullName>
    </submittedName>
</protein>
<dbReference type="RefSeq" id="XP_027092031.1">
    <property type="nucleotide sequence ID" value="XM_027236230.1"/>
</dbReference>
<reference evidence="3 4" key="2">
    <citation type="submission" date="2025-04" db="UniProtKB">
        <authorList>
            <consortium name="RefSeq"/>
        </authorList>
    </citation>
    <scope>IDENTIFICATION</scope>
    <source>
        <tissue evidence="3 4">Leaves</tissue>
    </source>
</reference>
<name>A0A6P6UH35_COFAR</name>
<reference evidence="2" key="1">
    <citation type="journal article" date="2025" name="Foods">
        <title>Unveiling the Microbial Signatures of Arabica Coffee Cherries: Insights into Ripeness Specific Diversity, Functional Traits, and Implications for Quality and Safety.</title>
        <authorList>
            <consortium name="RefSeq"/>
            <person name="Tenea G.N."/>
            <person name="Cifuentes V."/>
            <person name="Reyes P."/>
            <person name="Cevallos-Vallejos M."/>
        </authorList>
    </citation>
    <scope>NUCLEOTIDE SEQUENCE [LARGE SCALE GENOMIC DNA]</scope>
</reference>
<feature type="compositionally biased region" description="Basic residues" evidence="1">
    <location>
        <begin position="137"/>
        <end position="147"/>
    </location>
</feature>
<feature type="compositionally biased region" description="Basic and acidic residues" evidence="1">
    <location>
        <begin position="102"/>
        <end position="113"/>
    </location>
</feature>
<proteinExistence type="predicted"/>
<dbReference type="Proteomes" id="UP001652660">
    <property type="component" value="Chromosome 10e"/>
</dbReference>
<gene>
    <name evidence="3 4" type="primary">LOC113712708</name>
</gene>
<feature type="compositionally biased region" description="Basic and acidic residues" evidence="1">
    <location>
        <begin position="206"/>
        <end position="226"/>
    </location>
</feature>
<keyword evidence="2" id="KW-1185">Reference proteome</keyword>
<feature type="compositionally biased region" description="Polar residues" evidence="1">
    <location>
        <begin position="116"/>
        <end position="129"/>
    </location>
</feature>
<accession>A0A6P6UH35</accession>
<sequence>MKQELQRSKSGSCKQKTKGTVVAEASQNKMEKQTKIDKGENIKSLSSVKSNLEKLNTKLMTKKSKEINLDSVRSKEEKSRKRKKEDEQKKPKSNSIISPTPEAKRRKEIKLEPVKNSGNISLVQLLSKSKSAESRKPKPNIKPKKPKATSVSVKTSKKKPSNGTAAQNSVKKGKTTSKSEQGKEEEETESGSHEKLKPKSPNSNAEAREKNHDSLSVRAEPSRSKDQTQNATLKTPRLSSIHQTQMEAGKQKNAKATKHEVQLPSLVEKSRDPSLRRLKIMRALGLIPPAASPFMRTGAGV</sequence>
<feature type="compositionally biased region" description="Polar residues" evidence="1">
    <location>
        <begin position="227"/>
        <end position="246"/>
    </location>
</feature>
<feature type="region of interest" description="Disordered" evidence="1">
    <location>
        <begin position="1"/>
        <end position="268"/>
    </location>
</feature>
<organism evidence="2 3">
    <name type="scientific">Coffea arabica</name>
    <name type="common">Arabian coffee</name>
    <dbReference type="NCBI Taxonomy" id="13443"/>
    <lineage>
        <taxon>Eukaryota</taxon>
        <taxon>Viridiplantae</taxon>
        <taxon>Streptophyta</taxon>
        <taxon>Embryophyta</taxon>
        <taxon>Tracheophyta</taxon>
        <taxon>Spermatophyta</taxon>
        <taxon>Magnoliopsida</taxon>
        <taxon>eudicotyledons</taxon>
        <taxon>Gunneridae</taxon>
        <taxon>Pentapetalae</taxon>
        <taxon>asterids</taxon>
        <taxon>lamiids</taxon>
        <taxon>Gentianales</taxon>
        <taxon>Rubiaceae</taxon>
        <taxon>Ixoroideae</taxon>
        <taxon>Gardenieae complex</taxon>
        <taxon>Bertiereae - Coffeeae clade</taxon>
        <taxon>Coffeeae</taxon>
        <taxon>Coffea</taxon>
    </lineage>
</organism>
<evidence type="ECO:0000313" key="4">
    <source>
        <dbReference type="RefSeq" id="XP_027092031.1"/>
    </source>
</evidence>
<evidence type="ECO:0000313" key="3">
    <source>
        <dbReference type="RefSeq" id="XP_027092029.1"/>
    </source>
</evidence>